<dbReference type="CDD" id="cd18182">
    <property type="entry name" value="ATP-synt_Fo_c_ATP5G3"/>
    <property type="match status" value="1"/>
</dbReference>
<accession>A0A0R3CA24</accession>
<evidence type="ECO:0000259" key="10">
    <source>
        <dbReference type="Pfam" id="PF00137"/>
    </source>
</evidence>
<dbReference type="GO" id="GO:0046933">
    <property type="term" value="F:proton-transporting ATP synthase activity, rotational mechanism"/>
    <property type="evidence" value="ECO:0007669"/>
    <property type="project" value="UniProtKB-UniRule"/>
</dbReference>
<dbReference type="Pfam" id="PF00137">
    <property type="entry name" value="ATP-synt_C"/>
    <property type="match status" value="1"/>
</dbReference>
<evidence type="ECO:0000256" key="4">
    <source>
        <dbReference type="ARBA" id="ARBA00022692"/>
    </source>
</evidence>
<dbReference type="AlphaFoldDB" id="A0A0R3CA24"/>
<dbReference type="InterPro" id="IPR000454">
    <property type="entry name" value="ATP_synth_F0_csu"/>
</dbReference>
<dbReference type="GO" id="GO:0008289">
    <property type="term" value="F:lipid binding"/>
    <property type="evidence" value="ECO:0007669"/>
    <property type="project" value="UniProtKB-KW"/>
</dbReference>
<reference evidence="12 16" key="3">
    <citation type="submission" date="2024-07" db="EMBL/GenBank/DDBJ databases">
        <title>Genomic Encyclopedia of Type Strains, Phase V (KMG-V): Genome sequencing to study the core and pangenomes of soil and plant-associated prokaryotes.</title>
        <authorList>
            <person name="Whitman W."/>
        </authorList>
    </citation>
    <scope>NUCLEOTIDE SEQUENCE [LARGE SCALE GENOMIC DNA]</scope>
    <source>
        <strain evidence="12 16">USDA 222</strain>
    </source>
</reference>
<dbReference type="InterPro" id="IPR002379">
    <property type="entry name" value="ATPase_proteolipid_c-like_dom"/>
</dbReference>
<dbReference type="InterPro" id="IPR035921">
    <property type="entry name" value="F/V-ATP_Csub_sf"/>
</dbReference>
<name>A0A0R3CA24_9BRAD</name>
<feature type="site" description="Reversibly protonated during proton transport" evidence="9">
    <location>
        <position position="58"/>
    </location>
</feature>
<evidence type="ECO:0000313" key="14">
    <source>
        <dbReference type="Proteomes" id="UP000051380"/>
    </source>
</evidence>
<keyword evidence="3 9" id="KW-0138">CF(0)</keyword>
<keyword evidence="16" id="KW-1185">Reference proteome</keyword>
<keyword evidence="8 9" id="KW-0066">ATP synthesis</keyword>
<evidence type="ECO:0000313" key="15">
    <source>
        <dbReference type="Proteomes" id="UP000183174"/>
    </source>
</evidence>
<evidence type="ECO:0000313" key="16">
    <source>
        <dbReference type="Proteomes" id="UP001565474"/>
    </source>
</evidence>
<evidence type="ECO:0000256" key="5">
    <source>
        <dbReference type="ARBA" id="ARBA00022989"/>
    </source>
</evidence>
<dbReference type="EMBL" id="JBGBZN010000002">
    <property type="protein sequence ID" value="MEY9471869.1"/>
    <property type="molecule type" value="Genomic_DNA"/>
</dbReference>
<dbReference type="PANTHER" id="PTHR10031:SF0">
    <property type="entry name" value="ATPASE PROTEIN 9"/>
    <property type="match status" value="1"/>
</dbReference>
<sequence length="76" mass="7691">MDPQAAKFLGAGIACIGMGGAGIGVAFIFGNYLSAAMRNPAAAQGQFGNLIFGFAVTEALGIFSLLIALLLLFVPL</sequence>
<dbReference type="GO" id="GO:0033177">
    <property type="term" value="C:proton-transporting two-sector ATPase complex, proton-transporting domain"/>
    <property type="evidence" value="ECO:0007669"/>
    <property type="project" value="InterPro"/>
</dbReference>
<proteinExistence type="inferred from homology"/>
<evidence type="ECO:0000256" key="1">
    <source>
        <dbReference type="ARBA" id="ARBA00004141"/>
    </source>
</evidence>
<evidence type="ECO:0000256" key="9">
    <source>
        <dbReference type="HAMAP-Rule" id="MF_01396"/>
    </source>
</evidence>
<evidence type="ECO:0000256" key="2">
    <source>
        <dbReference type="ARBA" id="ARBA00006704"/>
    </source>
</evidence>
<dbReference type="GO" id="GO:0045259">
    <property type="term" value="C:proton-transporting ATP synthase complex"/>
    <property type="evidence" value="ECO:0007669"/>
    <property type="project" value="UniProtKB-KW"/>
</dbReference>
<dbReference type="NCBIfam" id="NF005733">
    <property type="entry name" value="PRK07558.1"/>
    <property type="match status" value="1"/>
</dbReference>
<gene>
    <name evidence="9" type="primary">atpE</name>
    <name evidence="12" type="ORF">ABH992_004268</name>
    <name evidence="11" type="ORF">AOQ72_25310</name>
    <name evidence="13" type="ORF">GA0061099_1002828</name>
</gene>
<evidence type="ECO:0000313" key="12">
    <source>
        <dbReference type="EMBL" id="MEY9471869.1"/>
    </source>
</evidence>
<dbReference type="Proteomes" id="UP000183174">
    <property type="component" value="Unassembled WGS sequence"/>
</dbReference>
<comment type="subcellular location">
    <subcellularLocation>
        <location evidence="9">Cell membrane</location>
        <topology evidence="9">Multi-pass membrane protein</topology>
    </subcellularLocation>
    <subcellularLocation>
        <location evidence="1">Membrane</location>
        <topology evidence="1">Multi-pass membrane protein</topology>
    </subcellularLocation>
</comment>
<feature type="domain" description="V-ATPase proteolipid subunit C-like" evidence="10">
    <location>
        <begin position="9"/>
        <end position="71"/>
    </location>
</feature>
<evidence type="ECO:0000256" key="8">
    <source>
        <dbReference type="ARBA" id="ARBA00023310"/>
    </source>
</evidence>
<dbReference type="GO" id="GO:0005886">
    <property type="term" value="C:plasma membrane"/>
    <property type="evidence" value="ECO:0007669"/>
    <property type="project" value="UniProtKB-SubCell"/>
</dbReference>
<evidence type="ECO:0000256" key="6">
    <source>
        <dbReference type="ARBA" id="ARBA00023121"/>
    </source>
</evidence>
<reference evidence="11 14" key="1">
    <citation type="submission" date="2015-09" db="EMBL/GenBank/DDBJ databases">
        <title>Draft Genome Sequence of the Strain BR 3267 (Bradyrhizobium yuanmingense) recommended as inoculant for cowpea in Brazil.</title>
        <authorList>
            <person name="Simoes-Araujo J.L."/>
            <person name="Zilli J.E."/>
        </authorList>
    </citation>
    <scope>NUCLEOTIDE SEQUENCE [LARGE SCALE GENOMIC DNA]</scope>
    <source>
        <strain evidence="11 14">BR3267</strain>
    </source>
</reference>
<feature type="transmembrane region" description="Helical" evidence="9">
    <location>
        <begin position="6"/>
        <end position="29"/>
    </location>
</feature>
<dbReference type="Proteomes" id="UP001565474">
    <property type="component" value="Unassembled WGS sequence"/>
</dbReference>
<keyword evidence="9" id="KW-0813">Transport</keyword>
<dbReference type="RefSeq" id="WP_008541273.1">
    <property type="nucleotide sequence ID" value="NZ_CP104173.1"/>
</dbReference>
<dbReference type="GO" id="GO:0016787">
    <property type="term" value="F:hydrolase activity"/>
    <property type="evidence" value="ECO:0007669"/>
    <property type="project" value="UniProtKB-KW"/>
</dbReference>
<keyword evidence="9" id="KW-0406">Ion transport</keyword>
<comment type="function">
    <text evidence="9">F(1)F(0) ATP synthase produces ATP from ADP in the presence of a proton or sodium gradient. F-type ATPases consist of two structural domains, F(1) containing the extramembraneous catalytic core and F(0) containing the membrane proton channel, linked together by a central stalk and a peripheral stalk. During catalysis, ATP synthesis in the catalytic domain of F(1) is coupled via a rotary mechanism of the central stalk subunits to proton translocation.</text>
</comment>
<evidence type="ECO:0000256" key="7">
    <source>
        <dbReference type="ARBA" id="ARBA00023136"/>
    </source>
</evidence>
<dbReference type="EMBL" id="FMAE01000002">
    <property type="protein sequence ID" value="SCB20015.1"/>
    <property type="molecule type" value="Genomic_DNA"/>
</dbReference>
<reference evidence="13 15" key="2">
    <citation type="submission" date="2016-08" db="EMBL/GenBank/DDBJ databases">
        <authorList>
            <person name="Seilhamer J.J."/>
        </authorList>
    </citation>
    <scope>NUCLEOTIDE SEQUENCE [LARGE SCALE GENOMIC DNA]</scope>
    <source>
        <strain evidence="13 15">CCBAU 10071</strain>
    </source>
</reference>
<evidence type="ECO:0000313" key="11">
    <source>
        <dbReference type="EMBL" id="KRP94490.1"/>
    </source>
</evidence>
<organism evidence="11 14">
    <name type="scientific">Bradyrhizobium yuanmingense</name>
    <dbReference type="NCBI Taxonomy" id="108015"/>
    <lineage>
        <taxon>Bacteria</taxon>
        <taxon>Pseudomonadati</taxon>
        <taxon>Pseudomonadota</taxon>
        <taxon>Alphaproteobacteria</taxon>
        <taxon>Hyphomicrobiales</taxon>
        <taxon>Nitrobacteraceae</taxon>
        <taxon>Bradyrhizobium</taxon>
    </lineage>
</organism>
<dbReference type="InterPro" id="IPR038662">
    <property type="entry name" value="ATP_synth_F0_csu_sf"/>
</dbReference>
<keyword evidence="9" id="KW-0375">Hydrogen ion transport</keyword>
<keyword evidence="5 9" id="KW-1133">Transmembrane helix</keyword>
<comment type="similarity">
    <text evidence="2 9">Belongs to the ATPase C chain family.</text>
</comment>
<dbReference type="STRING" id="108015.GA0061099_1002828"/>
<dbReference type="EMBL" id="LJYF01000029">
    <property type="protein sequence ID" value="KRP94490.1"/>
    <property type="molecule type" value="Genomic_DNA"/>
</dbReference>
<dbReference type="HAMAP" id="MF_01396">
    <property type="entry name" value="ATP_synth_c_bact"/>
    <property type="match status" value="1"/>
</dbReference>
<evidence type="ECO:0000256" key="3">
    <source>
        <dbReference type="ARBA" id="ARBA00022547"/>
    </source>
</evidence>
<dbReference type="Proteomes" id="UP000051380">
    <property type="component" value="Unassembled WGS sequence"/>
</dbReference>
<keyword evidence="11" id="KW-0378">Hydrolase</keyword>
<keyword evidence="4 9" id="KW-0812">Transmembrane</keyword>
<dbReference type="PANTHER" id="PTHR10031">
    <property type="entry name" value="ATP SYNTHASE LIPID-BINDING PROTEIN, MITOCHONDRIAL"/>
    <property type="match status" value="1"/>
</dbReference>
<keyword evidence="7 9" id="KW-0472">Membrane</keyword>
<feature type="transmembrane region" description="Helical" evidence="9">
    <location>
        <begin position="50"/>
        <end position="74"/>
    </location>
</feature>
<comment type="function">
    <text evidence="9">Key component of the F(0) channel; it plays a direct role in translocation across the membrane. A homomeric c-ring of between 10-14 subunits forms the central stalk rotor element with the F(1) delta and epsilon subunits.</text>
</comment>
<protein>
    <recommendedName>
        <fullName evidence="9">ATP synthase subunit c</fullName>
    </recommendedName>
    <alternativeName>
        <fullName evidence="9">ATP synthase F(0) sector subunit c</fullName>
    </alternativeName>
    <alternativeName>
        <fullName evidence="9">F-type ATPase subunit c</fullName>
        <shortName evidence="9">F-ATPase subunit c</shortName>
    </alternativeName>
    <alternativeName>
        <fullName evidence="9">Lipid-binding protein</fullName>
    </alternativeName>
</protein>
<dbReference type="PRINTS" id="PR00124">
    <property type="entry name" value="ATPASEC"/>
</dbReference>
<keyword evidence="9" id="KW-1003">Cell membrane</keyword>
<keyword evidence="6 9" id="KW-0446">Lipid-binding</keyword>
<dbReference type="SUPFAM" id="SSF81333">
    <property type="entry name" value="F1F0 ATP synthase subunit C"/>
    <property type="match status" value="1"/>
</dbReference>
<dbReference type="GeneID" id="93180384"/>
<evidence type="ECO:0000313" key="13">
    <source>
        <dbReference type="EMBL" id="SCB20015.1"/>
    </source>
</evidence>
<dbReference type="Gene3D" id="1.20.20.10">
    <property type="entry name" value="F1F0 ATP synthase subunit C"/>
    <property type="match status" value="1"/>
</dbReference>